<accession>A0A139H661</accession>
<comment type="caution">
    <text evidence="1">The sequence shown here is derived from an EMBL/GenBank/DDBJ whole genome shotgun (WGS) entry which is preliminary data.</text>
</comment>
<name>A0A139H661_9PEZI</name>
<proteinExistence type="predicted"/>
<evidence type="ECO:0000313" key="1">
    <source>
        <dbReference type="EMBL" id="KXS97937.1"/>
    </source>
</evidence>
<keyword evidence="2" id="KW-1185">Reference proteome</keyword>
<gene>
    <name evidence="1" type="ORF">AC578_3402</name>
</gene>
<dbReference type="EMBL" id="LFZN01000128">
    <property type="protein sequence ID" value="KXS97937.1"/>
    <property type="molecule type" value="Genomic_DNA"/>
</dbReference>
<organism evidence="1 2">
    <name type="scientific">Pseudocercospora eumusae</name>
    <dbReference type="NCBI Taxonomy" id="321146"/>
    <lineage>
        <taxon>Eukaryota</taxon>
        <taxon>Fungi</taxon>
        <taxon>Dikarya</taxon>
        <taxon>Ascomycota</taxon>
        <taxon>Pezizomycotina</taxon>
        <taxon>Dothideomycetes</taxon>
        <taxon>Dothideomycetidae</taxon>
        <taxon>Mycosphaerellales</taxon>
        <taxon>Mycosphaerellaceae</taxon>
        <taxon>Pseudocercospora</taxon>
    </lineage>
</organism>
<reference evidence="1 2" key="1">
    <citation type="submission" date="2015-07" db="EMBL/GenBank/DDBJ databases">
        <title>Comparative genomics of the Sigatoka disease complex on banana suggests a link between parallel evolutionary changes in Pseudocercospora fijiensis and Pseudocercospora eumusae and increased virulence on the banana host.</title>
        <authorList>
            <person name="Chang T.-C."/>
            <person name="Salvucci A."/>
            <person name="Crous P.W."/>
            <person name="Stergiopoulos I."/>
        </authorList>
    </citation>
    <scope>NUCLEOTIDE SEQUENCE [LARGE SCALE GENOMIC DNA]</scope>
    <source>
        <strain evidence="1 2">CBS 114824</strain>
    </source>
</reference>
<evidence type="ECO:0000313" key="2">
    <source>
        <dbReference type="Proteomes" id="UP000070133"/>
    </source>
</evidence>
<dbReference type="Proteomes" id="UP000070133">
    <property type="component" value="Unassembled WGS sequence"/>
</dbReference>
<dbReference type="EMBL" id="LFZN01000128">
    <property type="protein sequence ID" value="KXS97938.1"/>
    <property type="molecule type" value="Genomic_DNA"/>
</dbReference>
<protein>
    <submittedName>
        <fullName evidence="1">Uncharacterized protein</fullName>
    </submittedName>
</protein>
<dbReference type="AlphaFoldDB" id="A0A139H661"/>
<sequence>MNGFVVHECHYCFMLLAETMSFSGTGLMLAGPRELEMMDDRTHWKESILKKDQYERVLSNSFAHSNVIMVQDWNGNSGYPAGPRPALSKAKLG</sequence>